<reference evidence="2 3" key="1">
    <citation type="submission" date="2020-08" db="EMBL/GenBank/DDBJ databases">
        <title>Genomic Encyclopedia of Type Strains, Phase IV (KMG-IV): sequencing the most valuable type-strain genomes for metagenomic binning, comparative biology and taxonomic classification.</title>
        <authorList>
            <person name="Goeker M."/>
        </authorList>
    </citation>
    <scope>NUCLEOTIDE SEQUENCE [LARGE SCALE GENOMIC DNA]</scope>
    <source>
        <strain evidence="2 3">DSM 17498</strain>
    </source>
</reference>
<dbReference type="GO" id="GO:0051920">
    <property type="term" value="F:peroxiredoxin activity"/>
    <property type="evidence" value="ECO:0007669"/>
    <property type="project" value="InterPro"/>
</dbReference>
<protein>
    <submittedName>
        <fullName evidence="2">AhpD family alkylhydroperoxidase</fullName>
    </submittedName>
</protein>
<dbReference type="PANTHER" id="PTHR33930:SF2">
    <property type="entry name" value="BLR3452 PROTEIN"/>
    <property type="match status" value="1"/>
</dbReference>
<dbReference type="NCBIfam" id="TIGR00778">
    <property type="entry name" value="ahpD_dom"/>
    <property type="match status" value="1"/>
</dbReference>
<dbReference type="RefSeq" id="WP_184090102.1">
    <property type="nucleotide sequence ID" value="NZ_JACHIJ010000010.1"/>
</dbReference>
<evidence type="ECO:0000313" key="2">
    <source>
        <dbReference type="EMBL" id="MBB5054972.1"/>
    </source>
</evidence>
<accession>A0A840N822</accession>
<evidence type="ECO:0000259" key="1">
    <source>
        <dbReference type="Pfam" id="PF02627"/>
    </source>
</evidence>
<feature type="domain" description="Carboxymuconolactone decarboxylase-like" evidence="1">
    <location>
        <begin position="24"/>
        <end position="105"/>
    </location>
</feature>
<sequence length="119" mass="12860">MEKNYSEITKRISADLRKLRKDIPDTMQAFSALAQAATRDGALDKKTKELIALAIGVAARCDGCIGFHTEALVRLGATRQEVEETLGMAVYMGGGPSLMYAADAISAYEQFEKELTVAA</sequence>
<dbReference type="Gene3D" id="1.20.1290.10">
    <property type="entry name" value="AhpD-like"/>
    <property type="match status" value="1"/>
</dbReference>
<dbReference type="EMBL" id="JACHIJ010000010">
    <property type="protein sequence ID" value="MBB5054972.1"/>
    <property type="molecule type" value="Genomic_DNA"/>
</dbReference>
<dbReference type="AlphaFoldDB" id="A0A840N822"/>
<keyword evidence="2" id="KW-0575">Peroxidase</keyword>
<gene>
    <name evidence="2" type="ORF">HNQ36_004983</name>
</gene>
<dbReference type="SUPFAM" id="SSF69118">
    <property type="entry name" value="AhpD-like"/>
    <property type="match status" value="1"/>
</dbReference>
<dbReference type="InterPro" id="IPR003779">
    <property type="entry name" value="CMD-like"/>
</dbReference>
<organism evidence="2 3">
    <name type="scientific">Afipia massiliensis</name>
    <dbReference type="NCBI Taxonomy" id="211460"/>
    <lineage>
        <taxon>Bacteria</taxon>
        <taxon>Pseudomonadati</taxon>
        <taxon>Pseudomonadota</taxon>
        <taxon>Alphaproteobacteria</taxon>
        <taxon>Hyphomicrobiales</taxon>
        <taxon>Nitrobacteraceae</taxon>
        <taxon>Afipia</taxon>
    </lineage>
</organism>
<dbReference type="InterPro" id="IPR029032">
    <property type="entry name" value="AhpD-like"/>
</dbReference>
<proteinExistence type="predicted"/>
<evidence type="ECO:0000313" key="3">
    <source>
        <dbReference type="Proteomes" id="UP000521227"/>
    </source>
</evidence>
<keyword evidence="2" id="KW-0560">Oxidoreductase</keyword>
<dbReference type="Pfam" id="PF02627">
    <property type="entry name" value="CMD"/>
    <property type="match status" value="1"/>
</dbReference>
<name>A0A840N822_9BRAD</name>
<dbReference type="Proteomes" id="UP000521227">
    <property type="component" value="Unassembled WGS sequence"/>
</dbReference>
<dbReference type="InterPro" id="IPR004675">
    <property type="entry name" value="AhpD_core"/>
</dbReference>
<comment type="caution">
    <text evidence="2">The sequence shown here is derived from an EMBL/GenBank/DDBJ whole genome shotgun (WGS) entry which is preliminary data.</text>
</comment>
<dbReference type="PANTHER" id="PTHR33930">
    <property type="entry name" value="ALKYL HYDROPEROXIDE REDUCTASE AHPD"/>
    <property type="match status" value="1"/>
</dbReference>